<dbReference type="InterPro" id="IPR011006">
    <property type="entry name" value="CheY-like_superfamily"/>
</dbReference>
<accession>A0ABQ2FDJ5</accession>
<dbReference type="PANTHER" id="PTHR44520:SF2">
    <property type="entry name" value="RESPONSE REGULATOR RCP1"/>
    <property type="match status" value="1"/>
</dbReference>
<comment type="caution">
    <text evidence="3">The sequence shown here is derived from an EMBL/GenBank/DDBJ whole genome shotgun (WGS) entry which is preliminary data.</text>
</comment>
<evidence type="ECO:0000313" key="4">
    <source>
        <dbReference type="Proteomes" id="UP000604341"/>
    </source>
</evidence>
<gene>
    <name evidence="3" type="ORF">GCM10010844_02980</name>
</gene>
<sequence>MPVSGSGQGRTPAQLRVLLADDNLGDRLLAEEAFAALAQPVDLQFAENGRQALERLRDDRDWQPDVVVLDINMPIMNGFEALQSIRRDPALSLYPVVMLSSSRDPEDIVTAYDLLASSYLTKEQDFPRFMDQIESFVAFWSTCRFSPGRGAHT</sequence>
<keyword evidence="4" id="KW-1185">Reference proteome</keyword>
<dbReference type="InterPro" id="IPR001789">
    <property type="entry name" value="Sig_transdc_resp-reg_receiver"/>
</dbReference>
<dbReference type="InterPro" id="IPR052893">
    <property type="entry name" value="TCS_response_regulator"/>
</dbReference>
<feature type="domain" description="Response regulatory" evidence="2">
    <location>
        <begin position="16"/>
        <end position="137"/>
    </location>
</feature>
<name>A0ABQ2FDJ5_9DEIO</name>
<dbReference type="Pfam" id="PF00072">
    <property type="entry name" value="Response_reg"/>
    <property type="match status" value="1"/>
</dbReference>
<evidence type="ECO:0000313" key="3">
    <source>
        <dbReference type="EMBL" id="GGK87852.1"/>
    </source>
</evidence>
<dbReference type="PANTHER" id="PTHR44520">
    <property type="entry name" value="RESPONSE REGULATOR RCP1-RELATED"/>
    <property type="match status" value="1"/>
</dbReference>
<dbReference type="SUPFAM" id="SSF52172">
    <property type="entry name" value="CheY-like"/>
    <property type="match status" value="1"/>
</dbReference>
<organism evidence="3 4">
    <name type="scientific">Deinococcus radiotolerans</name>
    <dbReference type="NCBI Taxonomy" id="1309407"/>
    <lineage>
        <taxon>Bacteria</taxon>
        <taxon>Thermotogati</taxon>
        <taxon>Deinococcota</taxon>
        <taxon>Deinococci</taxon>
        <taxon>Deinococcales</taxon>
        <taxon>Deinococcaceae</taxon>
        <taxon>Deinococcus</taxon>
    </lineage>
</organism>
<dbReference type="Gene3D" id="3.40.50.2300">
    <property type="match status" value="1"/>
</dbReference>
<dbReference type="EMBL" id="BMPE01000001">
    <property type="protein sequence ID" value="GGK87852.1"/>
    <property type="molecule type" value="Genomic_DNA"/>
</dbReference>
<keyword evidence="1" id="KW-0597">Phosphoprotein</keyword>
<dbReference type="Proteomes" id="UP000604341">
    <property type="component" value="Unassembled WGS sequence"/>
</dbReference>
<feature type="modified residue" description="4-aspartylphosphate" evidence="1">
    <location>
        <position position="70"/>
    </location>
</feature>
<evidence type="ECO:0000256" key="1">
    <source>
        <dbReference type="PROSITE-ProRule" id="PRU00169"/>
    </source>
</evidence>
<dbReference type="SMART" id="SM00448">
    <property type="entry name" value="REC"/>
    <property type="match status" value="1"/>
</dbReference>
<proteinExistence type="predicted"/>
<protein>
    <submittedName>
        <fullName evidence="3">Response regulator</fullName>
    </submittedName>
</protein>
<evidence type="ECO:0000259" key="2">
    <source>
        <dbReference type="PROSITE" id="PS50110"/>
    </source>
</evidence>
<dbReference type="CDD" id="cd17557">
    <property type="entry name" value="REC_Rcp-like"/>
    <property type="match status" value="1"/>
</dbReference>
<dbReference type="PROSITE" id="PS50110">
    <property type="entry name" value="RESPONSE_REGULATORY"/>
    <property type="match status" value="1"/>
</dbReference>
<reference evidence="4" key="1">
    <citation type="journal article" date="2019" name="Int. J. Syst. Evol. Microbiol.">
        <title>The Global Catalogue of Microorganisms (GCM) 10K type strain sequencing project: providing services to taxonomists for standard genome sequencing and annotation.</title>
        <authorList>
            <consortium name="The Broad Institute Genomics Platform"/>
            <consortium name="The Broad Institute Genome Sequencing Center for Infectious Disease"/>
            <person name="Wu L."/>
            <person name="Ma J."/>
        </authorList>
    </citation>
    <scope>NUCLEOTIDE SEQUENCE [LARGE SCALE GENOMIC DNA]</scope>
    <source>
        <strain evidence="4">JCM 19173</strain>
    </source>
</reference>